<name>A0A7Y0L9B5_9FIRM</name>
<dbReference type="PANTHER" id="PTHR43129:SF1">
    <property type="entry name" value="FOSMIDOMYCIN RESISTANCE PROTEIN"/>
    <property type="match status" value="1"/>
</dbReference>
<dbReference type="GO" id="GO:0022857">
    <property type="term" value="F:transmembrane transporter activity"/>
    <property type="evidence" value="ECO:0007669"/>
    <property type="project" value="InterPro"/>
</dbReference>
<dbReference type="RefSeq" id="WP_169103391.1">
    <property type="nucleotide sequence ID" value="NZ_JABBVZ010000315.1"/>
</dbReference>
<keyword evidence="2" id="KW-0812">Transmembrane</keyword>
<dbReference type="PANTHER" id="PTHR43129">
    <property type="entry name" value="FOSMIDOMYCIN RESISTANCE PROTEIN"/>
    <property type="match status" value="1"/>
</dbReference>
<dbReference type="SUPFAM" id="SSF103473">
    <property type="entry name" value="MFS general substrate transporter"/>
    <property type="match status" value="1"/>
</dbReference>
<dbReference type="InterPro" id="IPR036259">
    <property type="entry name" value="MFS_trans_sf"/>
</dbReference>
<comment type="caution">
    <text evidence="3">The sequence shown here is derived from an EMBL/GenBank/DDBJ whole genome shotgun (WGS) entry which is preliminary data.</text>
</comment>
<dbReference type="EMBL" id="JABBVZ010000315">
    <property type="protein sequence ID" value="NMP25211.1"/>
    <property type="molecule type" value="Genomic_DNA"/>
</dbReference>
<feature type="transmembrane region" description="Helical" evidence="2">
    <location>
        <begin position="54"/>
        <end position="76"/>
    </location>
</feature>
<dbReference type="Gene3D" id="1.20.1250.20">
    <property type="entry name" value="MFS general substrate transporter like domains"/>
    <property type="match status" value="1"/>
</dbReference>
<evidence type="ECO:0000256" key="2">
    <source>
        <dbReference type="SAM" id="Phobius"/>
    </source>
</evidence>
<dbReference type="AlphaFoldDB" id="A0A7Y0L9B5"/>
<comment type="subcellular location">
    <subcellularLocation>
        <location evidence="1">Cell membrane</location>
        <topology evidence="1">Multi-pass membrane protein</topology>
    </subcellularLocation>
</comment>
<dbReference type="Pfam" id="PF07690">
    <property type="entry name" value="MFS_1"/>
    <property type="match status" value="1"/>
</dbReference>
<dbReference type="Proteomes" id="UP000533476">
    <property type="component" value="Unassembled WGS sequence"/>
</dbReference>
<evidence type="ECO:0000256" key="1">
    <source>
        <dbReference type="ARBA" id="ARBA00004651"/>
    </source>
</evidence>
<keyword evidence="4" id="KW-1185">Reference proteome</keyword>
<dbReference type="InterPro" id="IPR011701">
    <property type="entry name" value="MFS"/>
</dbReference>
<sequence length="194" mass="20551">MVGSMGNALGLAWAPTYAIFAAALMLGGLGNAAFHPHMAALVSRNQETHRGRSLSGWMVSGMVGHSLAPLVVVALWHGWGSWGVASLALPGLLAAGALYFSARTIPRPDLSRHRPPRISWREVWKRGRGFGVLIVLRNLGSASLLTLVPLVWHQRGGSPTQTGAVLAVVYATGMVGNLLAACVRSRSAMPSLRM</sequence>
<reference evidence="3 4" key="1">
    <citation type="submission" date="2020-04" db="EMBL/GenBank/DDBJ databases">
        <authorList>
            <person name="Zhang R."/>
            <person name="Schippers A."/>
        </authorList>
    </citation>
    <scope>NUCLEOTIDE SEQUENCE [LARGE SCALE GENOMIC DNA]</scope>
    <source>
        <strain evidence="3 4">DSM 109850</strain>
    </source>
</reference>
<proteinExistence type="predicted"/>
<evidence type="ECO:0000313" key="4">
    <source>
        <dbReference type="Proteomes" id="UP000533476"/>
    </source>
</evidence>
<dbReference type="GO" id="GO:0005886">
    <property type="term" value="C:plasma membrane"/>
    <property type="evidence" value="ECO:0007669"/>
    <property type="project" value="UniProtKB-SubCell"/>
</dbReference>
<feature type="transmembrane region" description="Helical" evidence="2">
    <location>
        <begin position="164"/>
        <end position="183"/>
    </location>
</feature>
<keyword evidence="2" id="KW-1133">Transmembrane helix</keyword>
<protein>
    <submittedName>
        <fullName evidence="3">MFS transporter</fullName>
    </submittedName>
</protein>
<feature type="transmembrane region" description="Helical" evidence="2">
    <location>
        <begin position="82"/>
        <end position="102"/>
    </location>
</feature>
<keyword evidence="2" id="KW-0472">Membrane</keyword>
<feature type="transmembrane region" description="Helical" evidence="2">
    <location>
        <begin position="130"/>
        <end position="152"/>
    </location>
</feature>
<feature type="transmembrane region" description="Helical" evidence="2">
    <location>
        <begin position="12"/>
        <end position="34"/>
    </location>
</feature>
<organism evidence="3 4">
    <name type="scientific">Sulfobacillus harzensis</name>
    <dbReference type="NCBI Taxonomy" id="2729629"/>
    <lineage>
        <taxon>Bacteria</taxon>
        <taxon>Bacillati</taxon>
        <taxon>Bacillota</taxon>
        <taxon>Clostridia</taxon>
        <taxon>Eubacteriales</taxon>
        <taxon>Clostridiales Family XVII. Incertae Sedis</taxon>
        <taxon>Sulfobacillus</taxon>
    </lineage>
</organism>
<gene>
    <name evidence="3" type="ORF">HIJ39_23245</name>
</gene>
<accession>A0A7Y0L9B5</accession>
<evidence type="ECO:0000313" key="3">
    <source>
        <dbReference type="EMBL" id="NMP25211.1"/>
    </source>
</evidence>